<feature type="compositionally biased region" description="Polar residues" evidence="1">
    <location>
        <begin position="28"/>
        <end position="45"/>
    </location>
</feature>
<accession>A0AB39HTY9</accession>
<protein>
    <submittedName>
        <fullName evidence="2">YhcN/YlaJ family sporulation lipoprotein</fullName>
    </submittedName>
</protein>
<dbReference type="Pfam" id="PF09580">
    <property type="entry name" value="Spore_YhcN_YlaJ"/>
    <property type="match status" value="1"/>
</dbReference>
<dbReference type="PROSITE" id="PS51257">
    <property type="entry name" value="PROKAR_LIPOPROTEIN"/>
    <property type="match status" value="1"/>
</dbReference>
<gene>
    <name evidence="2" type="ORF">AB4Y30_05550</name>
</gene>
<name>A0AB39HTY9_9BACI</name>
<proteinExistence type="predicted"/>
<dbReference type="AlphaFoldDB" id="A0AB39HTY9"/>
<dbReference type="EMBL" id="CP162599">
    <property type="protein sequence ID" value="XDK33818.1"/>
    <property type="molecule type" value="Genomic_DNA"/>
</dbReference>
<organism evidence="2">
    <name type="scientific">Ornithinibacillus sp. 4-3</name>
    <dbReference type="NCBI Taxonomy" id="3231488"/>
    <lineage>
        <taxon>Bacteria</taxon>
        <taxon>Bacillati</taxon>
        <taxon>Bacillota</taxon>
        <taxon>Bacilli</taxon>
        <taxon>Bacillales</taxon>
        <taxon>Bacillaceae</taxon>
        <taxon>Ornithinibacillus</taxon>
    </lineage>
</organism>
<feature type="region of interest" description="Disordered" evidence="1">
    <location>
        <begin position="21"/>
        <end position="81"/>
    </location>
</feature>
<dbReference type="InterPro" id="IPR014247">
    <property type="entry name" value="Spore_lipoprot_YhcN/YlaJ"/>
</dbReference>
<dbReference type="NCBIfam" id="TIGR02898">
    <property type="entry name" value="spore_YhcN_YlaJ"/>
    <property type="match status" value="1"/>
</dbReference>
<sequence>MNKKLVTIGIALTLTLVGCSTQRDDTNNTDNIEPTRYNEQMNRANDGNRPGDGTIYPRGVGDEARDNGDDMNRHERTGNYSVSEEAADRIVDQMDDIDQAYVLMTNRNAYVAALLDTDRAQERMDDQTNYDIAENTTEEGHILTDDVKNKISEIVQSVDSNVDNVYITTNPDFADLINNYMADVDAGKPVRGFFDQFGNMIERIFPQNKS</sequence>
<dbReference type="RefSeq" id="WP_368654496.1">
    <property type="nucleotide sequence ID" value="NZ_CP162599.1"/>
</dbReference>
<dbReference type="GO" id="GO:0030435">
    <property type="term" value="P:sporulation resulting in formation of a cellular spore"/>
    <property type="evidence" value="ECO:0007669"/>
    <property type="project" value="InterPro"/>
</dbReference>
<dbReference type="InterPro" id="IPR019076">
    <property type="entry name" value="Spore_lipoprot_YhcN/YlaJ-like"/>
</dbReference>
<evidence type="ECO:0000313" key="2">
    <source>
        <dbReference type="EMBL" id="XDK33818.1"/>
    </source>
</evidence>
<reference evidence="2" key="1">
    <citation type="submission" date="2024-07" db="EMBL/GenBank/DDBJ databases">
        <title>Halotolerant mesophilic bacterium Ornithinibacillus sp. 4-3, sp. nov., isolated from soil.</title>
        <authorList>
            <person name="Sidarenka A.V."/>
            <person name="Guliayeva D.E."/>
            <person name="Leanovich S.I."/>
            <person name="Hileuskaya K.S."/>
            <person name="Akhremchuk A.E."/>
            <person name="Sikolenko M.A."/>
            <person name="Valentovich L.N."/>
        </authorList>
    </citation>
    <scope>NUCLEOTIDE SEQUENCE</scope>
    <source>
        <strain evidence="2">4-3</strain>
    </source>
</reference>
<feature type="compositionally biased region" description="Basic and acidic residues" evidence="1">
    <location>
        <begin position="60"/>
        <end position="77"/>
    </location>
</feature>
<evidence type="ECO:0000256" key="1">
    <source>
        <dbReference type="SAM" id="MobiDB-lite"/>
    </source>
</evidence>
<keyword evidence="2" id="KW-0449">Lipoprotein</keyword>